<dbReference type="EMBL" id="VLXZ01000007">
    <property type="protein sequence ID" value="TSB46089.1"/>
    <property type="molecule type" value="Genomic_DNA"/>
</dbReference>
<dbReference type="RefSeq" id="WP_143848983.1">
    <property type="nucleotide sequence ID" value="NZ_VLXZ01000007.1"/>
</dbReference>
<dbReference type="OrthoDB" id="2679997at2"/>
<reference evidence="2 3" key="1">
    <citation type="submission" date="2019-07" db="EMBL/GenBank/DDBJ databases">
        <authorList>
            <person name="Park Y.J."/>
            <person name="Jeong S.E."/>
            <person name="Jung H.S."/>
        </authorList>
    </citation>
    <scope>NUCLEOTIDE SEQUENCE [LARGE SCALE GENOMIC DNA]</scope>
    <source>
        <strain evidence="3">P16(2019)</strain>
    </source>
</reference>
<name>A0A553ZXA3_9BACI</name>
<comment type="caution">
    <text evidence="2">The sequence shown here is derived from an EMBL/GenBank/DDBJ whole genome shotgun (WGS) entry which is preliminary data.</text>
</comment>
<evidence type="ECO:0000313" key="2">
    <source>
        <dbReference type="EMBL" id="TSB46089.1"/>
    </source>
</evidence>
<accession>A0A553ZXA3</accession>
<keyword evidence="3" id="KW-1185">Reference proteome</keyword>
<evidence type="ECO:0000313" key="3">
    <source>
        <dbReference type="Proteomes" id="UP000318521"/>
    </source>
</evidence>
<keyword evidence="1" id="KW-0175">Coiled coil</keyword>
<dbReference type="AlphaFoldDB" id="A0A553ZXA3"/>
<dbReference type="Proteomes" id="UP000318521">
    <property type="component" value="Unassembled WGS sequence"/>
</dbReference>
<gene>
    <name evidence="2" type="ORF">FN960_12020</name>
</gene>
<organism evidence="2 3">
    <name type="scientific">Alkalicoccobacillus porphyridii</name>
    <dbReference type="NCBI Taxonomy" id="2597270"/>
    <lineage>
        <taxon>Bacteria</taxon>
        <taxon>Bacillati</taxon>
        <taxon>Bacillota</taxon>
        <taxon>Bacilli</taxon>
        <taxon>Bacillales</taxon>
        <taxon>Bacillaceae</taxon>
        <taxon>Alkalicoccobacillus</taxon>
    </lineage>
</organism>
<proteinExistence type="predicted"/>
<sequence>MSKQSQEPSAYNHGIQLEQKLLHYRSEIKKFQRIIHLQKNKISNQEEELKGLKKAVNNQSTSFQHEVDHQQKTSGRMENLFAYFAYSILFPKDSGKEVEEPCLIRGNFIVRNLTNQTLHEPLICLSFNKPELANLSGKVTQNNRRYSKEHLVEEEDQISWKYLDNHSIKKVRETGEFWLKPNKQELVNSEELSFNHFEILLPYQKVSLSVNINGYIYGREIPEGQRAINSIICNIT</sequence>
<protein>
    <submittedName>
        <fullName evidence="2">Uncharacterized protein</fullName>
    </submittedName>
</protein>
<evidence type="ECO:0000256" key="1">
    <source>
        <dbReference type="SAM" id="Coils"/>
    </source>
</evidence>
<feature type="coiled-coil region" evidence="1">
    <location>
        <begin position="28"/>
        <end position="62"/>
    </location>
</feature>